<sequence>MMELIRLTKAYKGVPAVRDVFLIVREDEYLTLLGPSGSGKTTLLRLLSGLEKPDAGQIHLNGEDVTYRPPHLRGLGIVQQNYALFPHMSVEDNVAFGLRYRLIDPVTDEGEVKRRVAETLELVGLTGFEARMVGQISGGQKQRVSLARTLVTRPKICLLDEPLGALDANLRERMTVELRKIRETLGVTFLHVTGNETEALAMGDRMVVLDKGSIVQADRPDVIFSMPSDVRVARFVNTYNVLEGAVRDGEFQSAGQAMTLPEYARGSEAGFYAIRQDAVEINAAGTVPGPGRTGLQATYIASEFLGSRFAYIFRMPNGGVFEVERHLSHSDPVTYKGGEACSLSWNLSDALVFDPSGAALETTVFKGAA</sequence>
<name>A0A926S7N7_9HYPH</name>
<feature type="domain" description="ABC transporter" evidence="5">
    <location>
        <begin position="2"/>
        <end position="236"/>
    </location>
</feature>
<dbReference type="GO" id="GO:0022857">
    <property type="term" value="F:transmembrane transporter activity"/>
    <property type="evidence" value="ECO:0007669"/>
    <property type="project" value="InterPro"/>
</dbReference>
<evidence type="ECO:0000256" key="3">
    <source>
        <dbReference type="ARBA" id="ARBA00022741"/>
    </source>
</evidence>
<protein>
    <submittedName>
        <fullName evidence="6">ABC transporter ATP-binding protein</fullName>
    </submittedName>
</protein>
<keyword evidence="3" id="KW-0547">Nucleotide-binding</keyword>
<dbReference type="PANTHER" id="PTHR42781:SF4">
    <property type="entry name" value="SPERMIDINE_PUTRESCINE IMPORT ATP-BINDING PROTEIN POTA"/>
    <property type="match status" value="1"/>
</dbReference>
<dbReference type="EMBL" id="JABFCZ010000023">
    <property type="protein sequence ID" value="MBD1548485.1"/>
    <property type="molecule type" value="Genomic_DNA"/>
</dbReference>
<dbReference type="PROSITE" id="PS00211">
    <property type="entry name" value="ABC_TRANSPORTER_1"/>
    <property type="match status" value="1"/>
</dbReference>
<evidence type="ECO:0000256" key="1">
    <source>
        <dbReference type="ARBA" id="ARBA00005417"/>
    </source>
</evidence>
<dbReference type="SUPFAM" id="SSF50331">
    <property type="entry name" value="MOP-like"/>
    <property type="match status" value="1"/>
</dbReference>
<evidence type="ECO:0000256" key="2">
    <source>
        <dbReference type="ARBA" id="ARBA00022448"/>
    </source>
</evidence>
<reference evidence="6" key="1">
    <citation type="submission" date="2020-05" db="EMBL/GenBank/DDBJ databases">
        <title>Identification of trans-AT polyketide cluster in two marine bacteria, producers of a novel glutaramide-containing polyketide sesbanimide D and analogs.</title>
        <authorList>
            <person name="Kacar D."/>
            <person name="Rodriguez P."/>
            <person name="Canedo L."/>
            <person name="Gonzalez E."/>
            <person name="Galan B."/>
            <person name="De La Calle F."/>
            <person name="Garcia J.L."/>
        </authorList>
    </citation>
    <scope>NUCLEOTIDE SEQUENCE</scope>
    <source>
        <strain evidence="6">PHM038</strain>
    </source>
</reference>
<dbReference type="SUPFAM" id="SSF52540">
    <property type="entry name" value="P-loop containing nucleoside triphosphate hydrolases"/>
    <property type="match status" value="1"/>
</dbReference>
<dbReference type="InterPro" id="IPR008995">
    <property type="entry name" value="Mo/tungstate-bd_C_term_dom"/>
</dbReference>
<dbReference type="GO" id="GO:0043190">
    <property type="term" value="C:ATP-binding cassette (ABC) transporter complex"/>
    <property type="evidence" value="ECO:0007669"/>
    <property type="project" value="InterPro"/>
</dbReference>
<evidence type="ECO:0000313" key="6">
    <source>
        <dbReference type="EMBL" id="MBD1548485.1"/>
    </source>
</evidence>
<dbReference type="GO" id="GO:0015697">
    <property type="term" value="P:quaternary ammonium group transport"/>
    <property type="evidence" value="ECO:0007669"/>
    <property type="project" value="UniProtKB-ARBA"/>
</dbReference>
<dbReference type="AlphaFoldDB" id="A0A926S7N7"/>
<dbReference type="InterPro" id="IPR013611">
    <property type="entry name" value="Transp-assoc_OB_typ2"/>
</dbReference>
<comment type="caution">
    <text evidence="6">The sequence shown here is derived from an EMBL/GenBank/DDBJ whole genome shotgun (WGS) entry which is preliminary data.</text>
</comment>
<organism evidence="6 7">
    <name type="scientific">Roseibium aggregatum</name>
    <dbReference type="NCBI Taxonomy" id="187304"/>
    <lineage>
        <taxon>Bacteria</taxon>
        <taxon>Pseudomonadati</taxon>
        <taxon>Pseudomonadota</taxon>
        <taxon>Alphaproteobacteria</taxon>
        <taxon>Hyphomicrobiales</taxon>
        <taxon>Stappiaceae</taxon>
        <taxon>Roseibium</taxon>
    </lineage>
</organism>
<evidence type="ECO:0000313" key="7">
    <source>
        <dbReference type="Proteomes" id="UP000598467"/>
    </source>
</evidence>
<keyword evidence="2" id="KW-0813">Transport</keyword>
<dbReference type="InterPro" id="IPR003439">
    <property type="entry name" value="ABC_transporter-like_ATP-bd"/>
</dbReference>
<dbReference type="InterPro" id="IPR017871">
    <property type="entry name" value="ABC_transporter-like_CS"/>
</dbReference>
<dbReference type="Proteomes" id="UP000598467">
    <property type="component" value="Unassembled WGS sequence"/>
</dbReference>
<dbReference type="PROSITE" id="PS50893">
    <property type="entry name" value="ABC_TRANSPORTER_2"/>
    <property type="match status" value="1"/>
</dbReference>
<proteinExistence type="inferred from homology"/>
<dbReference type="GO" id="GO:0016887">
    <property type="term" value="F:ATP hydrolysis activity"/>
    <property type="evidence" value="ECO:0007669"/>
    <property type="project" value="InterPro"/>
</dbReference>
<evidence type="ECO:0000256" key="4">
    <source>
        <dbReference type="ARBA" id="ARBA00022840"/>
    </source>
</evidence>
<accession>A0A926S7N7</accession>
<dbReference type="InterPro" id="IPR027417">
    <property type="entry name" value="P-loop_NTPase"/>
</dbReference>
<dbReference type="InterPro" id="IPR050093">
    <property type="entry name" value="ABC_SmlMolc_Importer"/>
</dbReference>
<comment type="similarity">
    <text evidence="1">Belongs to the ABC transporter superfamily.</text>
</comment>
<dbReference type="Pfam" id="PF08402">
    <property type="entry name" value="TOBE_2"/>
    <property type="match status" value="1"/>
</dbReference>
<evidence type="ECO:0000259" key="5">
    <source>
        <dbReference type="PROSITE" id="PS50893"/>
    </source>
</evidence>
<dbReference type="InterPro" id="IPR003593">
    <property type="entry name" value="AAA+_ATPase"/>
</dbReference>
<keyword evidence="4 6" id="KW-0067">ATP-binding</keyword>
<gene>
    <name evidence="6" type="ORF">HK439_19660</name>
</gene>
<dbReference type="PANTHER" id="PTHR42781">
    <property type="entry name" value="SPERMIDINE/PUTRESCINE IMPORT ATP-BINDING PROTEIN POTA"/>
    <property type="match status" value="1"/>
</dbReference>
<dbReference type="SMART" id="SM00382">
    <property type="entry name" value="AAA"/>
    <property type="match status" value="1"/>
</dbReference>
<dbReference type="Gene3D" id="3.40.50.300">
    <property type="entry name" value="P-loop containing nucleotide triphosphate hydrolases"/>
    <property type="match status" value="1"/>
</dbReference>
<dbReference type="GO" id="GO:0005524">
    <property type="term" value="F:ATP binding"/>
    <property type="evidence" value="ECO:0007669"/>
    <property type="project" value="UniProtKB-KW"/>
</dbReference>
<dbReference type="Pfam" id="PF00005">
    <property type="entry name" value="ABC_tran"/>
    <property type="match status" value="1"/>
</dbReference>
<dbReference type="FunFam" id="3.40.50.300:FF:000425">
    <property type="entry name" value="Probable ABC transporter, ATP-binding subunit"/>
    <property type="match status" value="1"/>
</dbReference>